<evidence type="ECO:0000313" key="10">
    <source>
        <dbReference type="EMBL" id="KNC76009.1"/>
    </source>
</evidence>
<keyword evidence="4" id="KW-0677">Repeat</keyword>
<evidence type="ECO:0000256" key="1">
    <source>
        <dbReference type="ARBA" id="ARBA00004141"/>
    </source>
</evidence>
<dbReference type="InterPro" id="IPR026082">
    <property type="entry name" value="ABCA"/>
</dbReference>
<evidence type="ECO:0000256" key="4">
    <source>
        <dbReference type="ARBA" id="ARBA00022737"/>
    </source>
</evidence>
<dbReference type="STRING" id="667725.A0A0L0FGV4"/>
<feature type="transmembrane region" description="Helical" evidence="8">
    <location>
        <begin position="515"/>
        <end position="536"/>
    </location>
</feature>
<dbReference type="InterPro" id="IPR056264">
    <property type="entry name" value="R2_ABCA1-4-like"/>
</dbReference>
<feature type="domain" description="ABC transporter" evidence="9">
    <location>
        <begin position="638"/>
        <end position="882"/>
    </location>
</feature>
<dbReference type="PANTHER" id="PTHR19229">
    <property type="entry name" value="ATP-BINDING CASSETTE TRANSPORTER SUBFAMILY A ABCA"/>
    <property type="match status" value="1"/>
</dbReference>
<dbReference type="OrthoDB" id="9035154at2759"/>
<dbReference type="Pfam" id="PF00005">
    <property type="entry name" value="ABC_tran"/>
    <property type="match status" value="1"/>
</dbReference>
<dbReference type="AlphaFoldDB" id="A0A0L0FGV4"/>
<dbReference type="InterPro" id="IPR003439">
    <property type="entry name" value="ABC_transporter-like_ATP-bd"/>
</dbReference>
<dbReference type="FunFam" id="3.40.50.300:FF:002470">
    <property type="entry name" value="ABC transporter, putative"/>
    <property type="match status" value="1"/>
</dbReference>
<evidence type="ECO:0000313" key="11">
    <source>
        <dbReference type="Proteomes" id="UP000054560"/>
    </source>
</evidence>
<dbReference type="EMBL" id="KQ243305">
    <property type="protein sequence ID" value="KNC76009.1"/>
    <property type="molecule type" value="Genomic_DNA"/>
</dbReference>
<dbReference type="GeneID" id="25911983"/>
<organism evidence="10 11">
    <name type="scientific">Sphaeroforma arctica JP610</name>
    <dbReference type="NCBI Taxonomy" id="667725"/>
    <lineage>
        <taxon>Eukaryota</taxon>
        <taxon>Ichthyosporea</taxon>
        <taxon>Ichthyophonida</taxon>
        <taxon>Sphaeroforma</taxon>
    </lineage>
</organism>
<dbReference type="GO" id="GO:0016887">
    <property type="term" value="F:ATP hydrolysis activity"/>
    <property type="evidence" value="ECO:0007669"/>
    <property type="project" value="InterPro"/>
</dbReference>
<keyword evidence="11" id="KW-1185">Reference proteome</keyword>
<dbReference type="Pfam" id="PF23321">
    <property type="entry name" value="R1_ABCA1"/>
    <property type="match status" value="1"/>
</dbReference>
<dbReference type="InterPro" id="IPR013525">
    <property type="entry name" value="ABC2_TM"/>
</dbReference>
<dbReference type="PANTHER" id="PTHR19229:SF36">
    <property type="entry name" value="ATP-BINDING CASSETTE SUB-FAMILY A MEMBER 2"/>
    <property type="match status" value="1"/>
</dbReference>
<evidence type="ECO:0000256" key="8">
    <source>
        <dbReference type="SAM" id="Phobius"/>
    </source>
</evidence>
<evidence type="ECO:0000256" key="5">
    <source>
        <dbReference type="ARBA" id="ARBA00022989"/>
    </source>
</evidence>
<proteinExistence type="predicted"/>
<dbReference type="GO" id="GO:0005319">
    <property type="term" value="F:lipid transporter activity"/>
    <property type="evidence" value="ECO:0007669"/>
    <property type="project" value="TreeGrafter"/>
</dbReference>
<dbReference type="Gene3D" id="3.40.50.300">
    <property type="entry name" value="P-loop containing nucleotide triphosphate hydrolases"/>
    <property type="match status" value="1"/>
</dbReference>
<dbReference type="PROSITE" id="PS50893">
    <property type="entry name" value="ABC_TRANSPORTER_2"/>
    <property type="match status" value="1"/>
</dbReference>
<feature type="transmembrane region" description="Helical" evidence="8">
    <location>
        <begin position="456"/>
        <end position="477"/>
    </location>
</feature>
<keyword evidence="3 8" id="KW-0812">Transmembrane</keyword>
<evidence type="ECO:0000259" key="9">
    <source>
        <dbReference type="PROSITE" id="PS50893"/>
    </source>
</evidence>
<feature type="compositionally biased region" description="Basic and acidic residues" evidence="7">
    <location>
        <begin position="1020"/>
        <end position="1033"/>
    </location>
</feature>
<reference evidence="10 11" key="1">
    <citation type="submission" date="2011-02" db="EMBL/GenBank/DDBJ databases">
        <title>The Genome Sequence of Sphaeroforma arctica JP610.</title>
        <authorList>
            <consortium name="The Broad Institute Genome Sequencing Platform"/>
            <person name="Russ C."/>
            <person name="Cuomo C."/>
            <person name="Young S.K."/>
            <person name="Zeng Q."/>
            <person name="Gargeya S."/>
            <person name="Alvarado L."/>
            <person name="Berlin A."/>
            <person name="Chapman S.B."/>
            <person name="Chen Z."/>
            <person name="Freedman E."/>
            <person name="Gellesch M."/>
            <person name="Goldberg J."/>
            <person name="Griggs A."/>
            <person name="Gujja S."/>
            <person name="Heilman E."/>
            <person name="Heiman D."/>
            <person name="Howarth C."/>
            <person name="Mehta T."/>
            <person name="Neiman D."/>
            <person name="Pearson M."/>
            <person name="Roberts A."/>
            <person name="Saif S."/>
            <person name="Shea T."/>
            <person name="Shenoy N."/>
            <person name="Sisk P."/>
            <person name="Stolte C."/>
            <person name="Sykes S."/>
            <person name="White J."/>
            <person name="Yandava C."/>
            <person name="Burger G."/>
            <person name="Gray M.W."/>
            <person name="Holland P.W.H."/>
            <person name="King N."/>
            <person name="Lang F.B.F."/>
            <person name="Roger A.J."/>
            <person name="Ruiz-Trillo I."/>
            <person name="Haas B."/>
            <person name="Nusbaum C."/>
            <person name="Birren B."/>
        </authorList>
    </citation>
    <scope>NUCLEOTIDE SEQUENCE [LARGE SCALE GENOMIC DNA]</scope>
    <source>
        <strain evidence="10 11">JP610</strain>
    </source>
</reference>
<feature type="transmembrane region" description="Helical" evidence="8">
    <location>
        <begin position="483"/>
        <end position="503"/>
    </location>
</feature>
<accession>A0A0L0FGV4</accession>
<dbReference type="SUPFAM" id="SSF52540">
    <property type="entry name" value="P-loop containing nucleoside triphosphate hydrolases"/>
    <property type="match status" value="1"/>
</dbReference>
<evidence type="ECO:0000256" key="7">
    <source>
        <dbReference type="SAM" id="MobiDB-lite"/>
    </source>
</evidence>
<sequence>MDEADLLGDRIAIISDGQLKCIGSSLYLKQAYGAGYHLVCTAKRGTSKIADSIDVNALTRLIMSFVPVAKLESSVGAEVTYTMPSSDAKVFPDLLKALDDYSEVEDYGLSMTTMEEVFLAANGFSNLTDDDNNGETGGALDMPEKSADGPMTDVTSKHDMYDTSAKSADSVGETAVASVEMKPVAKSGMRQKLFQPSPLKTGMALKKQQYTAMVKKRYVHSKRDKGAVLCQWVFPIIFMVLAMVLAKTIKEDFDRPPLTFNINDLDTSSVPIQNLNAGNALADSVVTQLTQEFSPTLVTTVDPTTNFTLNWINTAYTDLEATIYPGYIIQTTNPTGGDDGSQLLFVTEYFQNLALHGSAIYLNVLNNAIARVYVPGMSITTTNHPLPLTAAARNERIEEGGQELAVAIFTIFAMSFLAASFVTFVVDERRTKAKHIQFVSGVDTVSFWLATYTWDLINYLIPVTVILIIIIGFQVEYYTGSNYGAVVCLFLLFGWSVIPLMYICSFGFKVPSTALASMILFNMLLGLATSLTTFIMDQYEDLEGVSEILGWVFMCVPHYCLGRGLMDISYNHLASQVAGYVSQNDLFSGGFNYSPQSALSWNVSGKNCLFMFLEGFVFFGIVLLIEYRFFIRKKPTKVRAIVLGCAQMCMPSSGSQSCMSMQSCIYLCVSNNIRITFKLFRPPGINGAGKTTTFKMLTGDLSVTSGNAYLENYSVVSALKKARKNIGYCPQFDALIGLMTGRETLQMYARLRGIQDKEVDDSVEAIIQMLQLEKWADRQAKTYSGGNKRKLSTGIALVGTPPIVFLDEPTTGMDPAAKRFLWNTLNDVRAQGLALVLTSHSMEEVSAICTRLAIMVNGEFRCLGNQQYLKNKYGDGYALVVKVNSDADVKPIREFITTNFPTSVLKEEYARMVSYQIDVKSDNMSLSEVFKKMSDAKETLNVDDFHVSQTSLEQVFIRFAKTDAALKSSTVSLEKLCEKDVIDDDEARVATTTAAGEPFVEHSNADDKDGLEKGSSSIQKRSDGNYGNHRDLDGESDGVVNADSDDEGVSGHVV</sequence>
<dbReference type="GO" id="GO:0140359">
    <property type="term" value="F:ABC-type transporter activity"/>
    <property type="evidence" value="ECO:0007669"/>
    <property type="project" value="InterPro"/>
</dbReference>
<comment type="subcellular location">
    <subcellularLocation>
        <location evidence="1">Membrane</location>
        <topology evidence="1">Multi-pass membrane protein</topology>
    </subcellularLocation>
</comment>
<name>A0A0L0FGV4_9EUKA</name>
<feature type="compositionally biased region" description="Basic and acidic residues" evidence="7">
    <location>
        <begin position="999"/>
        <end position="1012"/>
    </location>
</feature>
<dbReference type="InterPro" id="IPR027417">
    <property type="entry name" value="P-loop_NTPase"/>
</dbReference>
<feature type="transmembrane region" description="Helical" evidence="8">
    <location>
        <begin position="404"/>
        <end position="426"/>
    </location>
</feature>
<keyword evidence="2" id="KW-0813">Transport</keyword>
<dbReference type="RefSeq" id="XP_014149911.1">
    <property type="nucleotide sequence ID" value="XM_014294436.1"/>
</dbReference>
<evidence type="ECO:0000256" key="3">
    <source>
        <dbReference type="ARBA" id="ARBA00022692"/>
    </source>
</evidence>
<dbReference type="Proteomes" id="UP000054560">
    <property type="component" value="Unassembled WGS sequence"/>
</dbReference>
<evidence type="ECO:0000256" key="2">
    <source>
        <dbReference type="ARBA" id="ARBA00022448"/>
    </source>
</evidence>
<dbReference type="GO" id="GO:0016020">
    <property type="term" value="C:membrane"/>
    <property type="evidence" value="ECO:0007669"/>
    <property type="project" value="UniProtKB-SubCell"/>
</dbReference>
<dbReference type="CDD" id="cd03263">
    <property type="entry name" value="ABC_subfamily_A"/>
    <property type="match status" value="1"/>
</dbReference>
<keyword evidence="5 8" id="KW-1133">Transmembrane helix</keyword>
<keyword evidence="6 8" id="KW-0472">Membrane</keyword>
<feature type="region of interest" description="Disordered" evidence="7">
    <location>
        <begin position="997"/>
        <end position="1054"/>
    </location>
</feature>
<dbReference type="Pfam" id="PF12698">
    <property type="entry name" value="ABC2_membrane_3"/>
    <property type="match status" value="1"/>
</dbReference>
<dbReference type="GO" id="GO:0005524">
    <property type="term" value="F:ATP binding"/>
    <property type="evidence" value="ECO:0007669"/>
    <property type="project" value="InterPro"/>
</dbReference>
<gene>
    <name evidence="10" type="ORF">SARC_11479</name>
</gene>
<protein>
    <recommendedName>
        <fullName evidence="9">ABC transporter domain-containing protein</fullName>
    </recommendedName>
</protein>
<evidence type="ECO:0000256" key="6">
    <source>
        <dbReference type="ARBA" id="ARBA00023136"/>
    </source>
</evidence>
<feature type="transmembrane region" description="Helical" evidence="8">
    <location>
        <begin position="609"/>
        <end position="630"/>
    </location>
</feature>
<dbReference type="eggNOG" id="KOG0059">
    <property type="taxonomic scope" value="Eukaryota"/>
</dbReference>
<feature type="region of interest" description="Disordered" evidence="7">
    <location>
        <begin position="129"/>
        <end position="151"/>
    </location>
</feature>